<feature type="compositionally biased region" description="Acidic residues" evidence="1">
    <location>
        <begin position="41"/>
        <end position="88"/>
    </location>
</feature>
<dbReference type="Proteomes" id="UP000037247">
    <property type="component" value="Unassembled WGS sequence"/>
</dbReference>
<gene>
    <name evidence="3" type="ORF">ABW18_11935</name>
</gene>
<accession>A0ABR5ICA7</accession>
<dbReference type="PROSITE" id="PS51061">
    <property type="entry name" value="R3H"/>
    <property type="match status" value="1"/>
</dbReference>
<dbReference type="CDD" id="cd02414">
    <property type="entry name" value="KH-II_Jag"/>
    <property type="match status" value="1"/>
</dbReference>
<keyword evidence="4" id="KW-1185">Reference proteome</keyword>
<evidence type="ECO:0000259" key="2">
    <source>
        <dbReference type="PROSITE" id="PS51061"/>
    </source>
</evidence>
<feature type="region of interest" description="Disordered" evidence="1">
    <location>
        <begin position="1"/>
        <end position="88"/>
    </location>
</feature>
<comment type="caution">
    <text evidence="3">The sequence shown here is derived from an EMBL/GenBank/DDBJ whole genome shotgun (WGS) entry which is preliminary data.</text>
</comment>
<evidence type="ECO:0000313" key="4">
    <source>
        <dbReference type="Proteomes" id="UP000037247"/>
    </source>
</evidence>
<dbReference type="SMART" id="SM00393">
    <property type="entry name" value="R3H"/>
    <property type="match status" value="1"/>
</dbReference>
<dbReference type="EMBL" id="LDTZ01000017">
    <property type="protein sequence ID" value="KNA91016.1"/>
    <property type="molecule type" value="Genomic_DNA"/>
</dbReference>
<evidence type="ECO:0000256" key="1">
    <source>
        <dbReference type="SAM" id="MobiDB-lite"/>
    </source>
</evidence>
<dbReference type="SUPFAM" id="SSF82708">
    <property type="entry name" value="R3H domain"/>
    <property type="match status" value="1"/>
</dbReference>
<dbReference type="Gene3D" id="3.30.300.20">
    <property type="match status" value="1"/>
</dbReference>
<name>A0ABR5ICA7_9ACTN</name>
<dbReference type="InterPro" id="IPR034079">
    <property type="entry name" value="R3H_KhpB"/>
</dbReference>
<dbReference type="InterPro" id="IPR039247">
    <property type="entry name" value="KhpB"/>
</dbReference>
<dbReference type="Pfam" id="PF01424">
    <property type="entry name" value="R3H"/>
    <property type="match status" value="1"/>
</dbReference>
<dbReference type="CDD" id="cd02644">
    <property type="entry name" value="R3H_jag"/>
    <property type="match status" value="1"/>
</dbReference>
<dbReference type="GO" id="GO:0003677">
    <property type="term" value="F:DNA binding"/>
    <property type="evidence" value="ECO:0007669"/>
    <property type="project" value="UniProtKB-KW"/>
</dbReference>
<dbReference type="RefSeq" id="WP_049699190.1">
    <property type="nucleotide sequence ID" value="NZ_LDTZ01000017.1"/>
</dbReference>
<dbReference type="InterPro" id="IPR015946">
    <property type="entry name" value="KH_dom-like_a/b"/>
</dbReference>
<feature type="compositionally biased region" description="Basic and acidic residues" evidence="1">
    <location>
        <begin position="7"/>
        <end position="19"/>
    </location>
</feature>
<evidence type="ECO:0000313" key="3">
    <source>
        <dbReference type="EMBL" id="KNA91016.1"/>
    </source>
</evidence>
<dbReference type="InterPro" id="IPR036867">
    <property type="entry name" value="R3H_dom_sf"/>
</dbReference>
<dbReference type="PANTHER" id="PTHR35800">
    <property type="entry name" value="PROTEIN JAG"/>
    <property type="match status" value="1"/>
</dbReference>
<feature type="domain" description="R3H" evidence="2">
    <location>
        <begin position="166"/>
        <end position="231"/>
    </location>
</feature>
<proteinExistence type="predicted"/>
<dbReference type="InterPro" id="IPR038008">
    <property type="entry name" value="Jag_KH"/>
</dbReference>
<protein>
    <submittedName>
        <fullName evidence="3">Single-stranded DNA-binding protein</fullName>
    </submittedName>
</protein>
<dbReference type="InterPro" id="IPR001374">
    <property type="entry name" value="R3H_dom"/>
</dbReference>
<dbReference type="Gene3D" id="3.30.1370.50">
    <property type="entry name" value="R3H-like domain"/>
    <property type="match status" value="1"/>
</dbReference>
<sequence length="231" mass="25091">MTAETATHADAESTERDETLEAGASQEAADTATVESTTDGNDGDATDTANDDDAATADADDAENEDADADDEADEEDEEERLVEEGEIAGDYLEQLLDVLDFDGDIDLDVDGDRAIVSIDGGDDLTKLVGRKGEVLDALQELTRLAVQQATGDRSRLMLDIARWRADRRERLARLGREVAERVLESGEREQLDPMTPFERKIVHDAVAAVDGVMSESEGAEPKRRVVVIKN</sequence>
<organism evidence="3 4">
    <name type="scientific">Gordonia jacobaea</name>
    <dbReference type="NCBI Taxonomy" id="122202"/>
    <lineage>
        <taxon>Bacteria</taxon>
        <taxon>Bacillati</taxon>
        <taxon>Actinomycetota</taxon>
        <taxon>Actinomycetes</taxon>
        <taxon>Mycobacteriales</taxon>
        <taxon>Gordoniaceae</taxon>
        <taxon>Gordonia</taxon>
    </lineage>
</organism>
<keyword evidence="3" id="KW-0238">DNA-binding</keyword>
<reference evidence="3 4" key="1">
    <citation type="submission" date="2015-05" db="EMBL/GenBank/DDBJ databases">
        <title>Draft genome sequence of the bacterium Gordonia jacobaea a new member of the Gordonia genus.</title>
        <authorList>
            <person name="Jimenez-Galisteo G."/>
            <person name="Dominguez A."/>
            <person name="Munoz E."/>
            <person name="Vinas M."/>
        </authorList>
    </citation>
    <scope>NUCLEOTIDE SEQUENCE [LARGE SCALE GENOMIC DNA]</scope>
    <source>
        <strain evidence="4">mv1</strain>
    </source>
</reference>
<dbReference type="PANTHER" id="PTHR35800:SF1">
    <property type="entry name" value="RNA-BINDING PROTEIN KHPB"/>
    <property type="match status" value="1"/>
</dbReference>